<dbReference type="PANTHER" id="PTHR23092">
    <property type="entry name" value="POLY(A) RNA POLYMERASE"/>
    <property type="match status" value="1"/>
</dbReference>
<proteinExistence type="predicted"/>
<sequence>MGALKKHHFGPSRADSDWRAAKALKNFAGFVFVCNKSTIPDLDRGIFGLPGNYEDSVRNIHRGMPLFLFDYTSRRLYGVFEAASDGGYNIDPFAWENDDRSRRRHANAVSKYPAQVRVSIRAERPALEEESFRSILDYVEVSRFKLELSALQVQQLLSLFDAAHAARRECIAARNRGKQSLRKVKYRESKSPRSTSKSDSDSYSDCSSQGLNSCEDEWADEVACEDLHSHGEHERMVSERLSQHFDKRLLRLPADAIDKVGMGYYKDESRAWKMSFHEPPPGSGSDSENSMRSRLQETDPAVNSDSHHYIPTGVDQSIALNRQDTLVTVSRPHMPTFACSDNVIFVPVHAVPPQPRESVHHTSQSQRAKWNEHKNYSRGALNSRRQGFNQERRHKSRDARYRSQQQMLPDNVAAQHQLLVPLCSQQPPDSDALTCSQHQTGVVVEEAGHGFGVSNDSQVPPQELHDSENGHFPILLISRPPAGGPQPMTAGFFEALHFEILQFARWTRPSRNIQRHVEAAIDCVRKGVRSVWPDADVEVFGSFATGLCLQHSDVDLAVIDAPQISSGESLSIAQASASLIRELAEALKVYEWCESIKPLDTASMPVLKCLCRPFYSSANTSTKASTIAVDITIGGMRNSDFSWNPAAQVLDAADHTSSPGKVMTRHTGGAAREYVLHKIQELPALAPLVLLLKSFLHHKNLSNVYLGGLGSFSLTLLVAFYLERVEAIRQTFPDRGVGGSSLSYTSSPASCSADRPEDCAPSSSCNLGTQNGNSGVDYSGHSLGKRYVRRAADAVERAVSLCDQDGSTYLGTFLLGFLQTFGFERDLSRDKIVLKGFDGSPGGFCERDDRHVALWIDDPLRPGVNIGAGSFGMVHVQTAFKDLLQSVTKYPGFIPPLQCDDKDCQDLVAFSQLAHIGRIVSALGWSAMIPTLPTSAVGPNEKVTMIGPSECCMLCLTDMLSCEELCAMW</sequence>
<dbReference type="PANTHER" id="PTHR23092:SF48">
    <property type="entry name" value="NUCLEOTIDYLTRANSFERASE FAMILY PROTEIN"/>
    <property type="match status" value="1"/>
</dbReference>
<dbReference type="Gene3D" id="3.30.460.10">
    <property type="entry name" value="Beta Polymerase, domain 2"/>
    <property type="match status" value="1"/>
</dbReference>
<comment type="caution">
    <text evidence="3">The sequence shown here is derived from an EMBL/GenBank/DDBJ whole genome shotgun (WGS) entry which is preliminary data.</text>
</comment>
<dbReference type="InterPro" id="IPR054708">
    <property type="entry name" value="MTPAP-like_central"/>
</dbReference>
<protein>
    <recommendedName>
        <fullName evidence="2">DCD domain-containing protein</fullName>
    </recommendedName>
</protein>
<dbReference type="InterPro" id="IPR013989">
    <property type="entry name" value="Dev_and_cell_death_domain"/>
</dbReference>
<feature type="domain" description="DCD" evidence="2">
    <location>
        <begin position="25"/>
        <end position="162"/>
    </location>
</feature>
<dbReference type="SMART" id="SM00767">
    <property type="entry name" value="DCD"/>
    <property type="match status" value="1"/>
</dbReference>
<dbReference type="SUPFAM" id="SSF81301">
    <property type="entry name" value="Nucleotidyltransferase"/>
    <property type="match status" value="1"/>
</dbReference>
<dbReference type="InterPro" id="IPR043519">
    <property type="entry name" value="NT_sf"/>
</dbReference>
<dbReference type="GO" id="GO:0003729">
    <property type="term" value="F:mRNA binding"/>
    <property type="evidence" value="ECO:0007669"/>
    <property type="project" value="TreeGrafter"/>
</dbReference>
<feature type="region of interest" description="Disordered" evidence="1">
    <location>
        <begin position="181"/>
        <end position="206"/>
    </location>
</feature>
<evidence type="ECO:0000313" key="4">
    <source>
        <dbReference type="Proteomes" id="UP000886520"/>
    </source>
</evidence>
<evidence type="ECO:0000259" key="2">
    <source>
        <dbReference type="PROSITE" id="PS51222"/>
    </source>
</evidence>
<dbReference type="GO" id="GO:0031499">
    <property type="term" value="C:TRAMP complex"/>
    <property type="evidence" value="ECO:0007669"/>
    <property type="project" value="TreeGrafter"/>
</dbReference>
<keyword evidence="4" id="KW-1185">Reference proteome</keyword>
<organism evidence="3 4">
    <name type="scientific">Adiantum capillus-veneris</name>
    <name type="common">Maidenhair fern</name>
    <dbReference type="NCBI Taxonomy" id="13818"/>
    <lineage>
        <taxon>Eukaryota</taxon>
        <taxon>Viridiplantae</taxon>
        <taxon>Streptophyta</taxon>
        <taxon>Embryophyta</taxon>
        <taxon>Tracheophyta</taxon>
        <taxon>Polypodiopsida</taxon>
        <taxon>Polypodiidae</taxon>
        <taxon>Polypodiales</taxon>
        <taxon>Pteridineae</taxon>
        <taxon>Pteridaceae</taxon>
        <taxon>Vittarioideae</taxon>
        <taxon>Adiantum</taxon>
    </lineage>
</organism>
<gene>
    <name evidence="3" type="ORF">GOP47_0013392</name>
</gene>
<accession>A0A9D4ZFQ7</accession>
<dbReference type="Gene3D" id="1.10.1410.10">
    <property type="match status" value="1"/>
</dbReference>
<feature type="region of interest" description="Disordered" evidence="1">
    <location>
        <begin position="275"/>
        <end position="310"/>
    </location>
</feature>
<dbReference type="PROSITE" id="PS51222">
    <property type="entry name" value="DCD"/>
    <property type="match status" value="1"/>
</dbReference>
<dbReference type="Pfam" id="PF10539">
    <property type="entry name" value="Dev_Cell_Death"/>
    <property type="match status" value="1"/>
</dbReference>
<dbReference type="GO" id="GO:0005730">
    <property type="term" value="C:nucleolus"/>
    <property type="evidence" value="ECO:0007669"/>
    <property type="project" value="TreeGrafter"/>
</dbReference>
<dbReference type="SUPFAM" id="SSF81631">
    <property type="entry name" value="PAP/OAS1 substrate-binding domain"/>
    <property type="match status" value="1"/>
</dbReference>
<dbReference type="InterPro" id="IPR045862">
    <property type="entry name" value="Trf4-like"/>
</dbReference>
<evidence type="ECO:0000313" key="3">
    <source>
        <dbReference type="EMBL" id="KAI5071141.1"/>
    </source>
</evidence>
<feature type="region of interest" description="Disordered" evidence="1">
    <location>
        <begin position="354"/>
        <end position="403"/>
    </location>
</feature>
<reference evidence="3" key="1">
    <citation type="submission" date="2021-01" db="EMBL/GenBank/DDBJ databases">
        <title>Adiantum capillus-veneris genome.</title>
        <authorList>
            <person name="Fang Y."/>
            <person name="Liao Q."/>
        </authorList>
    </citation>
    <scope>NUCLEOTIDE SEQUENCE</scope>
    <source>
        <strain evidence="3">H3</strain>
        <tissue evidence="3">Leaf</tissue>
    </source>
</reference>
<dbReference type="GO" id="GO:0031123">
    <property type="term" value="P:RNA 3'-end processing"/>
    <property type="evidence" value="ECO:0007669"/>
    <property type="project" value="TreeGrafter"/>
</dbReference>
<dbReference type="Proteomes" id="UP000886520">
    <property type="component" value="Chromosome 13"/>
</dbReference>
<dbReference type="EMBL" id="JABFUD020000013">
    <property type="protein sequence ID" value="KAI5071141.1"/>
    <property type="molecule type" value="Genomic_DNA"/>
</dbReference>
<dbReference type="AlphaFoldDB" id="A0A9D4ZFQ7"/>
<evidence type="ECO:0000256" key="1">
    <source>
        <dbReference type="SAM" id="MobiDB-lite"/>
    </source>
</evidence>
<dbReference type="GO" id="GO:0043634">
    <property type="term" value="P:polyadenylation-dependent ncRNA catabolic process"/>
    <property type="evidence" value="ECO:0007669"/>
    <property type="project" value="TreeGrafter"/>
</dbReference>
<name>A0A9D4ZFQ7_ADICA</name>
<dbReference type="GO" id="GO:1990817">
    <property type="term" value="F:poly(A) RNA polymerase activity"/>
    <property type="evidence" value="ECO:0007669"/>
    <property type="project" value="InterPro"/>
</dbReference>
<dbReference type="OrthoDB" id="273917at2759"/>
<dbReference type="Pfam" id="PF22600">
    <property type="entry name" value="MTPAP-like_central"/>
    <property type="match status" value="1"/>
</dbReference>
<feature type="compositionally biased region" description="Basic and acidic residues" evidence="1">
    <location>
        <begin position="186"/>
        <end position="200"/>
    </location>
</feature>
<dbReference type="CDD" id="cd05402">
    <property type="entry name" value="NT_PAP_TUTase"/>
    <property type="match status" value="1"/>
</dbReference>